<dbReference type="PANTHER" id="PTHR33059:SF76">
    <property type="entry name" value="FCS-LIKE ZINC FINGER 7"/>
    <property type="match status" value="1"/>
</dbReference>
<comment type="similarity">
    <text evidence="2">Belongs to the FLZ family.</text>
</comment>
<feature type="region of interest" description="Disordered" evidence="7">
    <location>
        <begin position="56"/>
        <end position="82"/>
    </location>
</feature>
<dbReference type="PROSITE" id="PS51795">
    <property type="entry name" value="ZF_FLZ"/>
    <property type="match status" value="1"/>
</dbReference>
<keyword evidence="4" id="KW-0479">Metal-binding</keyword>
<keyword evidence="9" id="KW-1185">Reference proteome</keyword>
<dbReference type="InterPro" id="IPR007650">
    <property type="entry name" value="Zf-FLZ_dom"/>
</dbReference>
<dbReference type="GeneID" id="104729302"/>
<gene>
    <name evidence="10" type="primary">LOC104729302</name>
</gene>
<accession>A0ABM0UUG8</accession>
<evidence type="ECO:0000256" key="3">
    <source>
        <dbReference type="ARBA" id="ARBA00022490"/>
    </source>
</evidence>
<comment type="subcellular location">
    <subcellularLocation>
        <location evidence="1">Cytoplasm</location>
    </subcellularLocation>
</comment>
<evidence type="ECO:0000256" key="7">
    <source>
        <dbReference type="SAM" id="MobiDB-lite"/>
    </source>
</evidence>
<evidence type="ECO:0000259" key="8">
    <source>
        <dbReference type="PROSITE" id="PS51795"/>
    </source>
</evidence>
<reference evidence="9" key="1">
    <citation type="journal article" date="2014" name="Nat. Commun.">
        <title>The emerging biofuel crop Camelina sativa retains a highly undifferentiated hexaploid genome structure.</title>
        <authorList>
            <person name="Kagale S."/>
            <person name="Koh C."/>
            <person name="Nixon J."/>
            <person name="Bollina V."/>
            <person name="Clarke W.E."/>
            <person name="Tuteja R."/>
            <person name="Spillane C."/>
            <person name="Robinson S.J."/>
            <person name="Links M.G."/>
            <person name="Clarke C."/>
            <person name="Higgins E.E."/>
            <person name="Huebert T."/>
            <person name="Sharpe A.G."/>
            <person name="Parkin I.A."/>
        </authorList>
    </citation>
    <scope>NUCLEOTIDE SEQUENCE [LARGE SCALE GENOMIC DNA]</scope>
    <source>
        <strain evidence="9">cv. DH55</strain>
    </source>
</reference>
<sequence>MLIGNRPRPQMQRTTSITRITVEVDDDQTSGQDSDVAMTVVDGGNNYDQRFLGILSPTNHRRNESQDGGRSSPSSSSSSFLGNCGLCKRRLAPGRDIYMYKMQRTTNGARRRQNKKPRRTITKMKNMHGSNLLLLLSSCVLS</sequence>
<reference evidence="10" key="2">
    <citation type="submission" date="2025-08" db="UniProtKB">
        <authorList>
            <consortium name="RefSeq"/>
        </authorList>
    </citation>
    <scope>IDENTIFICATION</scope>
    <source>
        <tissue evidence="10">Leaf</tissue>
    </source>
</reference>
<keyword evidence="5" id="KW-0863">Zinc-finger</keyword>
<organism evidence="9 10">
    <name type="scientific">Camelina sativa</name>
    <name type="common">False flax</name>
    <name type="synonym">Myagrum sativum</name>
    <dbReference type="NCBI Taxonomy" id="90675"/>
    <lineage>
        <taxon>Eukaryota</taxon>
        <taxon>Viridiplantae</taxon>
        <taxon>Streptophyta</taxon>
        <taxon>Embryophyta</taxon>
        <taxon>Tracheophyta</taxon>
        <taxon>Spermatophyta</taxon>
        <taxon>Magnoliopsida</taxon>
        <taxon>eudicotyledons</taxon>
        <taxon>Gunneridae</taxon>
        <taxon>Pentapetalae</taxon>
        <taxon>rosids</taxon>
        <taxon>malvids</taxon>
        <taxon>Brassicales</taxon>
        <taxon>Brassicaceae</taxon>
        <taxon>Camelineae</taxon>
        <taxon>Camelina</taxon>
    </lineage>
</organism>
<dbReference type="PANTHER" id="PTHR33059">
    <property type="entry name" value="FCS-LIKE ZINC FINGER 5"/>
    <property type="match status" value="1"/>
</dbReference>
<evidence type="ECO:0000256" key="4">
    <source>
        <dbReference type="ARBA" id="ARBA00022723"/>
    </source>
</evidence>
<evidence type="ECO:0000256" key="2">
    <source>
        <dbReference type="ARBA" id="ARBA00009374"/>
    </source>
</evidence>
<evidence type="ECO:0000256" key="6">
    <source>
        <dbReference type="PROSITE-ProRule" id="PRU01131"/>
    </source>
</evidence>
<name>A0ABM0UUG8_CAMSA</name>
<evidence type="ECO:0000313" key="9">
    <source>
        <dbReference type="Proteomes" id="UP000694864"/>
    </source>
</evidence>
<keyword evidence="5" id="KW-0862">Zinc</keyword>
<evidence type="ECO:0000313" key="10">
    <source>
        <dbReference type="RefSeq" id="XP_010446540.1"/>
    </source>
</evidence>
<dbReference type="Proteomes" id="UP000694864">
    <property type="component" value="Chromosome 12"/>
</dbReference>
<keyword evidence="3" id="KW-0963">Cytoplasm</keyword>
<protein>
    <submittedName>
        <fullName evidence="10">Uncharacterized protein LOC104729302 isoform X1</fullName>
    </submittedName>
</protein>
<feature type="zinc finger region" description="FLZ-type" evidence="6">
    <location>
        <begin position="79"/>
        <end position="142"/>
    </location>
</feature>
<feature type="domain" description="FLZ-type" evidence="8">
    <location>
        <begin position="79"/>
        <end position="142"/>
    </location>
</feature>
<dbReference type="RefSeq" id="XP_010446540.1">
    <property type="nucleotide sequence ID" value="XM_010448238.2"/>
</dbReference>
<dbReference type="Pfam" id="PF04570">
    <property type="entry name" value="zf-FLZ"/>
    <property type="match status" value="1"/>
</dbReference>
<proteinExistence type="inferred from homology"/>
<evidence type="ECO:0000256" key="5">
    <source>
        <dbReference type="ARBA" id="ARBA00022771"/>
    </source>
</evidence>
<evidence type="ECO:0000256" key="1">
    <source>
        <dbReference type="ARBA" id="ARBA00004496"/>
    </source>
</evidence>